<evidence type="ECO:0000256" key="1">
    <source>
        <dbReference type="SAM" id="MobiDB-lite"/>
    </source>
</evidence>
<organism evidence="2 3">
    <name type="scientific">Elysia crispata</name>
    <name type="common">lettuce slug</name>
    <dbReference type="NCBI Taxonomy" id="231223"/>
    <lineage>
        <taxon>Eukaryota</taxon>
        <taxon>Metazoa</taxon>
        <taxon>Spiralia</taxon>
        <taxon>Lophotrochozoa</taxon>
        <taxon>Mollusca</taxon>
        <taxon>Gastropoda</taxon>
        <taxon>Heterobranchia</taxon>
        <taxon>Euthyneura</taxon>
        <taxon>Panpulmonata</taxon>
        <taxon>Sacoglossa</taxon>
        <taxon>Placobranchoidea</taxon>
        <taxon>Plakobranchidae</taxon>
        <taxon>Elysia</taxon>
    </lineage>
</organism>
<dbReference type="EMBL" id="JAWDGP010002239">
    <property type="protein sequence ID" value="KAK3784499.1"/>
    <property type="molecule type" value="Genomic_DNA"/>
</dbReference>
<feature type="compositionally biased region" description="Polar residues" evidence="1">
    <location>
        <begin position="1021"/>
        <end position="1034"/>
    </location>
</feature>
<feature type="region of interest" description="Disordered" evidence="1">
    <location>
        <begin position="298"/>
        <end position="330"/>
    </location>
</feature>
<name>A0AAE1DVH6_9GAST</name>
<protein>
    <submittedName>
        <fullName evidence="2">Uncharacterized protein</fullName>
    </submittedName>
</protein>
<feature type="region of interest" description="Disordered" evidence="1">
    <location>
        <begin position="178"/>
        <end position="197"/>
    </location>
</feature>
<gene>
    <name evidence="2" type="ORF">RRG08_004682</name>
</gene>
<evidence type="ECO:0000313" key="3">
    <source>
        <dbReference type="Proteomes" id="UP001283361"/>
    </source>
</evidence>
<dbReference type="Proteomes" id="UP001283361">
    <property type="component" value="Unassembled WGS sequence"/>
</dbReference>
<reference evidence="2" key="1">
    <citation type="journal article" date="2023" name="G3 (Bethesda)">
        <title>A reference genome for the long-term kleptoplast-retaining sea slug Elysia crispata morphotype clarki.</title>
        <authorList>
            <person name="Eastman K.E."/>
            <person name="Pendleton A.L."/>
            <person name="Shaikh M.A."/>
            <person name="Suttiyut T."/>
            <person name="Ogas R."/>
            <person name="Tomko P."/>
            <person name="Gavelis G."/>
            <person name="Widhalm J.R."/>
            <person name="Wisecaver J.H."/>
        </authorList>
    </citation>
    <scope>NUCLEOTIDE SEQUENCE</scope>
    <source>
        <strain evidence="2">ECLA1</strain>
    </source>
</reference>
<feature type="compositionally biased region" description="Basic residues" evidence="1">
    <location>
        <begin position="826"/>
        <end position="838"/>
    </location>
</feature>
<feature type="region of interest" description="Disordered" evidence="1">
    <location>
        <begin position="825"/>
        <end position="856"/>
    </location>
</feature>
<dbReference type="AlphaFoldDB" id="A0AAE1DVH6"/>
<sequence>MATDEQRQAFLIQNSCRMSDFPKQQQEGTVGPMEPPKWRSKSLSELPGHLRVSVLRRKDTERTQARLEAGVAGLAELRLLREQQMALVEQTVKASIKQKQRPPSRGKLTRSTENLNYEMPLYNNEDGNSTRNQIETQSPCRSTTSLCSITEETLINGNRICGTGRGMVKVLQGGSLCMTSSSHSASPPSSQREKYHSRDCEHYSQTSKGQFEMLRQDTGQYRNDYGNECKSTNTFKLSSGRSSANPIKIQESHDFMAARRRVGSDFTENPYLMTKHISTAFKGLPPTECFQRDSKEPYLQNDSTQNNNHQQHESNSDELHRPNHKRVASVNTSLISRSVTNTAKFMSWDNLLALAGLQTKDFDSDNLLSHSPDTAHEAHRKASLPNSADINAEAVNYQNLHIKPKKGRSHSFCCDSGSSLFAGTSTFSNANISERSEVLNTIDKENKDLTLKDQDDSVFSNIQTSIVDNEAEKTKAIIRRASIQCETVLTGGRSRNRKIFNPLHEIDVGALRSPGPLHAVTLQYNSMPLNARPRDVETNNLANPIRSRSASVCSLGHGVFSNVMNYKDGLEERSYEGHPSKIHKEKGSTRQSIRQNLQPILENGSKTLPFNFSNPSCKNIDPNAYSNLQVESFGGEDSSTVLYEPESFPKKSNANEYNTLNNTARGESKSPTKFLCPSFQRNQDFDPSLPLNVSDEMENSQPVISKADSNSEVGINETPPCWSPQMTSLPDSSSCISSLESQSIDICPGPQSPAIPNGRPQQTPEESFVLSDDGYSTCDSMGPHSRLSIGISNSSNSSTSDWSSLSSGSMSNVSIASVLFPPSRLSAHKRNPRSRLPRSSHPLDNLRAGVDPKSKSCSTIQSEWWPSCSTVTEGSNSNTASSTSSCEDHPCLSTESTTDCIDECFSCNEYEQQHLNTKSSLYFDENAPNFNSVFANDKTELVDFQTHCEDFSSKVKDPKQSVIIPSSNETGQTMRHNPLSCNVRPKSAISLETMQGNVAVLEKGSIIQFKDSSDSGSSKSPITFSNSVTEGQETSNRHTKRNFGMVKLTPNKGTRQTAV</sequence>
<feature type="region of interest" description="Disordered" evidence="1">
    <location>
        <begin position="1010"/>
        <end position="1059"/>
    </location>
</feature>
<evidence type="ECO:0000313" key="2">
    <source>
        <dbReference type="EMBL" id="KAK3784499.1"/>
    </source>
</evidence>
<feature type="region of interest" description="Disordered" evidence="1">
    <location>
        <begin position="20"/>
        <end position="45"/>
    </location>
</feature>
<feature type="compositionally biased region" description="Basic and acidic residues" evidence="1">
    <location>
        <begin position="310"/>
        <end position="321"/>
    </location>
</feature>
<feature type="region of interest" description="Disordered" evidence="1">
    <location>
        <begin position="750"/>
        <end position="782"/>
    </location>
</feature>
<comment type="caution">
    <text evidence="2">The sequence shown here is derived from an EMBL/GenBank/DDBJ whole genome shotgun (WGS) entry which is preliminary data.</text>
</comment>
<proteinExistence type="predicted"/>
<keyword evidence="3" id="KW-1185">Reference proteome</keyword>
<feature type="compositionally biased region" description="Low complexity" evidence="1">
    <location>
        <begin position="180"/>
        <end position="190"/>
    </location>
</feature>
<accession>A0AAE1DVH6</accession>